<keyword evidence="5" id="KW-0547">Nucleotide-binding</keyword>
<dbReference type="PROSITE" id="PS50893">
    <property type="entry name" value="ABC_TRANSPORTER_2"/>
    <property type="match status" value="1"/>
</dbReference>
<dbReference type="InterPro" id="IPR003439">
    <property type="entry name" value="ABC_transporter-like_ATP-bd"/>
</dbReference>
<feature type="region of interest" description="Disordered" evidence="10">
    <location>
        <begin position="372"/>
        <end position="397"/>
    </location>
</feature>
<evidence type="ECO:0000259" key="11">
    <source>
        <dbReference type="PROSITE" id="PS50893"/>
    </source>
</evidence>
<evidence type="ECO:0000313" key="14">
    <source>
        <dbReference type="Proteomes" id="UP000466554"/>
    </source>
</evidence>
<proteinExistence type="predicted"/>
<evidence type="ECO:0000256" key="10">
    <source>
        <dbReference type="SAM" id="MobiDB-lite"/>
    </source>
</evidence>
<dbReference type="Gene3D" id="2.40.50.100">
    <property type="match status" value="1"/>
</dbReference>
<evidence type="ECO:0000313" key="13">
    <source>
        <dbReference type="EMBL" id="BBY77790.1"/>
    </source>
</evidence>
<dbReference type="PROSITE" id="PS00211">
    <property type="entry name" value="ABC_TRANSPORTER_1"/>
    <property type="match status" value="1"/>
</dbReference>
<evidence type="ECO:0000256" key="5">
    <source>
        <dbReference type="ARBA" id="ARBA00022741"/>
    </source>
</evidence>
<keyword evidence="4" id="KW-0997">Cell inner membrane</keyword>
<evidence type="ECO:0000256" key="4">
    <source>
        <dbReference type="ARBA" id="ARBA00022519"/>
    </source>
</evidence>
<dbReference type="GO" id="GO:0005524">
    <property type="term" value="F:ATP binding"/>
    <property type="evidence" value="ECO:0007669"/>
    <property type="project" value="UniProtKB-KW"/>
</dbReference>
<dbReference type="InterPro" id="IPR003593">
    <property type="entry name" value="AAA+_ATPase"/>
</dbReference>
<evidence type="ECO:0000256" key="6">
    <source>
        <dbReference type="ARBA" id="ARBA00022840"/>
    </source>
</evidence>
<dbReference type="Gene3D" id="3.40.50.300">
    <property type="entry name" value="P-loop containing nucleotide triphosphate hydrolases"/>
    <property type="match status" value="1"/>
</dbReference>
<dbReference type="GO" id="GO:0015689">
    <property type="term" value="P:molybdate ion transport"/>
    <property type="evidence" value="ECO:0007669"/>
    <property type="project" value="InterPro"/>
</dbReference>
<dbReference type="GO" id="GO:0016887">
    <property type="term" value="F:ATP hydrolysis activity"/>
    <property type="evidence" value="ECO:0007669"/>
    <property type="project" value="InterPro"/>
</dbReference>
<dbReference type="AlphaFoldDB" id="A0A7I7U9D5"/>
<accession>A0A7I7U9D5</accession>
<evidence type="ECO:0000256" key="7">
    <source>
        <dbReference type="ARBA" id="ARBA00022967"/>
    </source>
</evidence>
<dbReference type="SUPFAM" id="SSF52540">
    <property type="entry name" value="P-loop containing nucleoside triphosphate hydrolases"/>
    <property type="match status" value="1"/>
</dbReference>
<feature type="domain" description="ABC transporter" evidence="11">
    <location>
        <begin position="1"/>
        <end position="233"/>
    </location>
</feature>
<keyword evidence="1" id="KW-0813">Transport</keyword>
<keyword evidence="2" id="KW-1003">Cell membrane</keyword>
<protein>
    <submittedName>
        <fullName evidence="13">Molybdenum ABC transporter ATP-binding protein</fullName>
    </submittedName>
</protein>
<keyword evidence="3 9" id="KW-0500">Molybdenum</keyword>
<keyword evidence="6 13" id="KW-0067">ATP-binding</keyword>
<evidence type="ECO:0000256" key="2">
    <source>
        <dbReference type="ARBA" id="ARBA00022475"/>
    </source>
</evidence>
<dbReference type="PROSITE" id="PS51866">
    <property type="entry name" value="MOP"/>
    <property type="match status" value="1"/>
</dbReference>
<dbReference type="Pfam" id="PF03459">
    <property type="entry name" value="TOBE"/>
    <property type="match status" value="1"/>
</dbReference>
<gene>
    <name evidence="13" type="ORF">MPRF_46890</name>
</gene>
<keyword evidence="7" id="KW-1278">Translocase</keyword>
<dbReference type="InterPro" id="IPR008995">
    <property type="entry name" value="Mo/tungstate-bd_C_term_dom"/>
</dbReference>
<dbReference type="InterPro" id="IPR027417">
    <property type="entry name" value="P-loop_NTPase"/>
</dbReference>
<dbReference type="SMART" id="SM00382">
    <property type="entry name" value="AAA"/>
    <property type="match status" value="1"/>
</dbReference>
<dbReference type="InterPro" id="IPR017871">
    <property type="entry name" value="ABC_transporter-like_CS"/>
</dbReference>
<evidence type="ECO:0000256" key="1">
    <source>
        <dbReference type="ARBA" id="ARBA00022448"/>
    </source>
</evidence>
<dbReference type="SUPFAM" id="SSF50331">
    <property type="entry name" value="MOP-like"/>
    <property type="match status" value="1"/>
</dbReference>
<name>A0A7I7U9D5_MYCPF</name>
<evidence type="ECO:0000256" key="9">
    <source>
        <dbReference type="PROSITE-ProRule" id="PRU01213"/>
    </source>
</evidence>
<dbReference type="InterPro" id="IPR004606">
    <property type="entry name" value="Mop_domain"/>
</dbReference>
<evidence type="ECO:0000259" key="12">
    <source>
        <dbReference type="PROSITE" id="PS51866"/>
    </source>
</evidence>
<dbReference type="InterPro" id="IPR050093">
    <property type="entry name" value="ABC_SmlMolc_Importer"/>
</dbReference>
<dbReference type="EMBL" id="AP022598">
    <property type="protein sequence ID" value="BBY77790.1"/>
    <property type="molecule type" value="Genomic_DNA"/>
</dbReference>
<dbReference type="Proteomes" id="UP000466554">
    <property type="component" value="Chromosome"/>
</dbReference>
<sequence>MSAARVRARLRQRGVEFDLRVGDGEVVAVLGPNGAGKSTLLQLVAGLLRPDDGRVEVAGRVVTDTATGVFTPPHARGVAMLGQQAMLFPHMSVSANVAYAPRCRGQSRRQARATAQRWLAAVGAADLADRRPAQLSGGQAQRVAVARALAAEPRLLLLDEPMAALDVAAAPGLRRLLCDVLRERAAVIVTHDLLDALAIADRVVVVENGRIVENGPARAVLTAPRSGFAARIAGVNLIPGTVVGPGVLRTRWNTHIHGTGDVEAGTPAVALFAPNTVAVHLDAPHASPRNVIAVQIAEIEMHGALVRVRSADLPDGGAGPAADITAAAAADLELAPGQTVHFVVKAQEVGLHPALPGVGDALPAGIPAAGTSNHDRGASMHECAGSGHELPGDPPPDRAATCPVCGRETPIEPKHDKAGGTGGNGGLSFVVAPHDNVGG</sequence>
<keyword evidence="8" id="KW-0472">Membrane</keyword>
<organism evidence="13 14">
    <name type="scientific">Mycolicibacterium parafortuitum</name>
    <name type="common">Mycobacterium parafortuitum</name>
    <dbReference type="NCBI Taxonomy" id="39692"/>
    <lineage>
        <taxon>Bacteria</taxon>
        <taxon>Bacillati</taxon>
        <taxon>Actinomycetota</taxon>
        <taxon>Actinomycetes</taxon>
        <taxon>Mycobacteriales</taxon>
        <taxon>Mycobacteriaceae</taxon>
        <taxon>Mycolicibacterium</taxon>
    </lineage>
</organism>
<evidence type="ECO:0000256" key="8">
    <source>
        <dbReference type="ARBA" id="ARBA00023136"/>
    </source>
</evidence>
<evidence type="ECO:0000256" key="3">
    <source>
        <dbReference type="ARBA" id="ARBA00022505"/>
    </source>
</evidence>
<feature type="domain" description="Mop" evidence="12">
    <location>
        <begin position="285"/>
        <end position="353"/>
    </location>
</feature>
<dbReference type="InterPro" id="IPR005116">
    <property type="entry name" value="Transp-assoc_OB_typ1"/>
</dbReference>
<dbReference type="Pfam" id="PF00005">
    <property type="entry name" value="ABC_tran"/>
    <property type="match status" value="1"/>
</dbReference>
<reference evidence="13 14" key="1">
    <citation type="journal article" date="2019" name="Emerg. Microbes Infect.">
        <title>Comprehensive subspecies identification of 175 nontuberculous mycobacteria species based on 7547 genomic profiles.</title>
        <authorList>
            <person name="Matsumoto Y."/>
            <person name="Kinjo T."/>
            <person name="Motooka D."/>
            <person name="Nabeya D."/>
            <person name="Jung N."/>
            <person name="Uechi K."/>
            <person name="Horii T."/>
            <person name="Iida T."/>
            <person name="Fujita J."/>
            <person name="Nakamura S."/>
        </authorList>
    </citation>
    <scope>NUCLEOTIDE SEQUENCE [LARGE SCALE GENOMIC DNA]</scope>
    <source>
        <strain evidence="13 14">JCM 6367</strain>
    </source>
</reference>
<dbReference type="PANTHER" id="PTHR42781">
    <property type="entry name" value="SPERMIDINE/PUTRESCINE IMPORT ATP-BINDING PROTEIN POTA"/>
    <property type="match status" value="1"/>
</dbReference>
<dbReference type="PANTHER" id="PTHR42781:SF1">
    <property type="entry name" value="THIAMINE IMPORT ATP-BINDING PROTEIN THIQ"/>
    <property type="match status" value="1"/>
</dbReference>